<evidence type="ECO:0000313" key="1">
    <source>
        <dbReference type="EMBL" id="KAF4625731.1"/>
    </source>
</evidence>
<dbReference type="AlphaFoldDB" id="A0A8H4RBU8"/>
<evidence type="ECO:0000313" key="2">
    <source>
        <dbReference type="Proteomes" id="UP000566819"/>
    </source>
</evidence>
<dbReference type="Proteomes" id="UP000566819">
    <property type="component" value="Unassembled WGS sequence"/>
</dbReference>
<keyword evidence="2" id="KW-1185">Reference proteome</keyword>
<dbReference type="OrthoDB" id="2951834at2759"/>
<organism evidence="1 2">
    <name type="scientific">Cudoniella acicularis</name>
    <dbReference type="NCBI Taxonomy" id="354080"/>
    <lineage>
        <taxon>Eukaryota</taxon>
        <taxon>Fungi</taxon>
        <taxon>Dikarya</taxon>
        <taxon>Ascomycota</taxon>
        <taxon>Pezizomycotina</taxon>
        <taxon>Leotiomycetes</taxon>
        <taxon>Helotiales</taxon>
        <taxon>Tricladiaceae</taxon>
        <taxon>Cudoniella</taxon>
    </lineage>
</organism>
<gene>
    <name evidence="1" type="ORF">G7Y89_g12433</name>
</gene>
<protein>
    <submittedName>
        <fullName evidence="1">Uncharacterized protein</fullName>
    </submittedName>
</protein>
<proteinExistence type="predicted"/>
<sequence length="210" mass="24302">MFERLAGYVRSFERNEGLQQQMAPPYAKTVLLDLEDGFGRPEDHDNSFPENPYINPYCLHPVEKALMDANFASVEMNLKRFIAARKVVIEFLESQYRCINSESRQLAEFVKSFKRTGLLLDPAREHRNHAPGLWSSIMCLNYAGEVLLRLEDYARTFVRDVPQETKSVFRLMQANFARSYKSLPRELAMKTASDLVESSWDKGCHFFFAA</sequence>
<comment type="caution">
    <text evidence="1">The sequence shown here is derived from an EMBL/GenBank/DDBJ whole genome shotgun (WGS) entry which is preliminary data.</text>
</comment>
<dbReference type="EMBL" id="JAAMPI010001308">
    <property type="protein sequence ID" value="KAF4625731.1"/>
    <property type="molecule type" value="Genomic_DNA"/>
</dbReference>
<reference evidence="1 2" key="1">
    <citation type="submission" date="2020-03" db="EMBL/GenBank/DDBJ databases">
        <title>Draft Genome Sequence of Cudoniella acicularis.</title>
        <authorList>
            <person name="Buettner E."/>
            <person name="Kellner H."/>
        </authorList>
    </citation>
    <scope>NUCLEOTIDE SEQUENCE [LARGE SCALE GENOMIC DNA]</scope>
    <source>
        <strain evidence="1 2">DSM 108380</strain>
    </source>
</reference>
<accession>A0A8H4RBU8</accession>
<name>A0A8H4RBU8_9HELO</name>